<dbReference type="Proteomes" id="UP000261828">
    <property type="component" value="Unassembled WGS sequence"/>
</dbReference>
<dbReference type="OrthoDB" id="9798386at2"/>
<comment type="caution">
    <text evidence="7">The sequence shown here is derived from an EMBL/GenBank/DDBJ whole genome shotgun (WGS) entry which is preliminary data.</text>
</comment>
<dbReference type="Gene3D" id="3.40.50.200">
    <property type="entry name" value="Peptidase S8/S53 domain"/>
    <property type="match status" value="2"/>
</dbReference>
<dbReference type="GO" id="GO:0004252">
    <property type="term" value="F:serine-type endopeptidase activity"/>
    <property type="evidence" value="ECO:0007669"/>
    <property type="project" value="UniProtKB-UniRule"/>
</dbReference>
<evidence type="ECO:0000256" key="2">
    <source>
        <dbReference type="ARBA" id="ARBA00022670"/>
    </source>
</evidence>
<feature type="active site" description="Charge relay system" evidence="5">
    <location>
        <position position="73"/>
    </location>
</feature>
<proteinExistence type="inferred from homology"/>
<evidence type="ECO:0000259" key="6">
    <source>
        <dbReference type="Pfam" id="PF00082"/>
    </source>
</evidence>
<dbReference type="EMBL" id="QTJX01000006">
    <property type="protein sequence ID" value="RDY57905.1"/>
    <property type="molecule type" value="Genomic_DNA"/>
</dbReference>
<keyword evidence="4 5" id="KW-0720">Serine protease</keyword>
<dbReference type="InterPro" id="IPR050131">
    <property type="entry name" value="Peptidase_S8_subtilisin-like"/>
</dbReference>
<dbReference type="InterPro" id="IPR000209">
    <property type="entry name" value="Peptidase_S8/S53_dom"/>
</dbReference>
<feature type="active site" description="Charge relay system" evidence="5">
    <location>
        <position position="465"/>
    </location>
</feature>
<dbReference type="SUPFAM" id="SSF52743">
    <property type="entry name" value="Subtilisin-like"/>
    <property type="match status" value="1"/>
</dbReference>
<dbReference type="PROSITE" id="PS51892">
    <property type="entry name" value="SUBTILASE"/>
    <property type="match status" value="1"/>
</dbReference>
<organism evidence="7 8">
    <name type="scientific">Flagellimonas nanhaiensis</name>
    <dbReference type="NCBI Taxonomy" id="2292706"/>
    <lineage>
        <taxon>Bacteria</taxon>
        <taxon>Pseudomonadati</taxon>
        <taxon>Bacteroidota</taxon>
        <taxon>Flavobacteriia</taxon>
        <taxon>Flavobacteriales</taxon>
        <taxon>Flavobacteriaceae</taxon>
        <taxon>Flagellimonas</taxon>
    </lineage>
</organism>
<reference evidence="7 8" key="1">
    <citation type="submission" date="2018-08" db="EMBL/GenBank/DDBJ databases">
        <title>Muricauda nanhaiensis sp. nov., isolated from seawater of the South China Sea.</title>
        <authorList>
            <person name="Dang Y."/>
        </authorList>
    </citation>
    <scope>NUCLEOTIDE SEQUENCE [LARGE SCALE GENOMIC DNA]</scope>
    <source>
        <strain evidence="7 8">SM1704</strain>
    </source>
</reference>
<evidence type="ECO:0000256" key="5">
    <source>
        <dbReference type="PROSITE-ProRule" id="PRU01240"/>
    </source>
</evidence>
<feature type="active site" description="Charge relay system" evidence="5">
    <location>
        <position position="292"/>
    </location>
</feature>
<dbReference type="InterPro" id="IPR015500">
    <property type="entry name" value="Peptidase_S8_subtilisin-rel"/>
</dbReference>
<gene>
    <name evidence="7" type="ORF">DX873_17310</name>
</gene>
<comment type="similarity">
    <text evidence="1 5">Belongs to the peptidase S8 family.</text>
</comment>
<feature type="domain" description="Peptidase S8/S53" evidence="6">
    <location>
        <begin position="288"/>
        <end position="497"/>
    </location>
</feature>
<dbReference type="Pfam" id="PF00082">
    <property type="entry name" value="Peptidase_S8"/>
    <property type="match status" value="1"/>
</dbReference>
<keyword evidence="3 5" id="KW-0378">Hydrolase</keyword>
<dbReference type="AlphaFoldDB" id="A0A371JLM6"/>
<dbReference type="PANTHER" id="PTHR43806:SF11">
    <property type="entry name" value="CEREVISIN-RELATED"/>
    <property type="match status" value="1"/>
</dbReference>
<evidence type="ECO:0000256" key="3">
    <source>
        <dbReference type="ARBA" id="ARBA00022801"/>
    </source>
</evidence>
<dbReference type="RefSeq" id="WP_116185750.1">
    <property type="nucleotide sequence ID" value="NZ_QTJX01000006.1"/>
</dbReference>
<keyword evidence="8" id="KW-1185">Reference proteome</keyword>
<dbReference type="PANTHER" id="PTHR43806">
    <property type="entry name" value="PEPTIDASE S8"/>
    <property type="match status" value="1"/>
</dbReference>
<accession>A0A371JLM6</accession>
<evidence type="ECO:0000313" key="8">
    <source>
        <dbReference type="Proteomes" id="UP000261828"/>
    </source>
</evidence>
<dbReference type="GO" id="GO:0006508">
    <property type="term" value="P:proteolysis"/>
    <property type="evidence" value="ECO:0007669"/>
    <property type="project" value="UniProtKB-KW"/>
</dbReference>
<sequence length="541" mass="60299">MVNGKLILVVLSVLLLLNGCGSGGTSEIPEEAEQTGWQHLDLKRDSIIGISLERAYSERVKPNGNEVVVALIDSPLDIDHPDLKAQIWINADEVPDNGLDDDGNGYVDDVHGWNFLGYGDGQTLRFSNYDYIRAIRRLEPRFGGIDSTEVEPKDSLEYRMYQKALKLRENDIPDIQGELDYYSGQLEVFNECTSLFEMAYDTNSGLFNGALLDTLQPTTGRQKELLEQVKDYAYYGWYPSMMESFKCQGEMRKAVCGNIDAEPRSVIGDDIYNLLDIRGHHLVDAPEGWISHATQVAGIMAATRDNGFGIKGVSNSIRIMPLVIFPERGDETDKDLANAIRYAVDNGAQIINYSHGRYYVERPDFIWEALEYAEQHGVLMVTAAGNTPVDIDRPEDSPYPRDNPDNGEERLTNLMKVAASAKKLEWVKPSWASYGKKNVDLFAPGRHLLTTNSGERPYFTIGGSSLACALTSGVAALLWSQYPDLDHQQIKTILMLSGTRIEQEVKMGEDITVPFSELSRTGRILNAHDALLLGREASTLD</sequence>
<evidence type="ECO:0000256" key="1">
    <source>
        <dbReference type="ARBA" id="ARBA00011073"/>
    </source>
</evidence>
<protein>
    <recommendedName>
        <fullName evidence="6">Peptidase S8/S53 domain-containing protein</fullName>
    </recommendedName>
</protein>
<evidence type="ECO:0000313" key="7">
    <source>
        <dbReference type="EMBL" id="RDY57905.1"/>
    </source>
</evidence>
<name>A0A371JLM6_9FLAO</name>
<dbReference type="InterPro" id="IPR036852">
    <property type="entry name" value="Peptidase_S8/S53_dom_sf"/>
</dbReference>
<dbReference type="PRINTS" id="PR00723">
    <property type="entry name" value="SUBTILISIN"/>
</dbReference>
<evidence type="ECO:0000256" key="4">
    <source>
        <dbReference type="ARBA" id="ARBA00022825"/>
    </source>
</evidence>
<keyword evidence="2 5" id="KW-0645">Protease</keyword>